<comment type="subcellular location">
    <subcellularLocation>
        <location evidence="1">Cytoplasm</location>
    </subcellularLocation>
</comment>
<sequence>MYGLLLESIQHHVQELHGEQVWQQVLQEAGLRNMVFSTHRQYSDQVMVQLASACSKVLSRFLPTVDCSMHFFGTCFVTFCAQYGYDKILRVAGRNYCDFLHGIDNLHETIRFSYPRMQSPSFMVEEEDADGCVLVYHSQRKGFSHYVIGQLQQCGLTLYGVKVDIKVLKETPVGHGCHVRYRLDFNNSSFTPPTPIQSLARINNALCPVSGSILFKLFPFCIVFGEEMVILRAGPSAVNLFSGQQLVGSRVTDIFSLRRPPVDFTWNNILCQQNVVFELESPPLSNIADDNSQSHGLEQTLNGTTKLKQCVDEVPSDVSTASRKWTSKRLLRGQMKLIKEWGHMTFLCAPLVGNLEELQDLGMFINDLNLYDSSREMVIAGWQHASQLEYLMEQQVEKSNKIRKNLKALDKARTESNKLLYSMLPETIAVRLKHGEDPINTCQTFDAVTILFSYLVGFKDICSNGSAMDIVRVMNNSFMVFDPIVDKYGLFKVETLGDAVYMVAGGVPDVREDHAQKVAHLALEFVSEAHKVKCPLEGTSLSVRIGMHTGSVVAGIVGKRTPQYCLFGDTVNTAARMQSHSQVGYTYHSLNVTVP</sequence>
<keyword evidence="7" id="KW-0141">cGMP biosynthesis</keyword>
<evidence type="ECO:0000313" key="10">
    <source>
        <dbReference type="Proteomes" id="UP000245119"/>
    </source>
</evidence>
<dbReference type="InterPro" id="IPR011644">
    <property type="entry name" value="Heme_NO-bd"/>
</dbReference>
<dbReference type="PROSITE" id="PS50125">
    <property type="entry name" value="GUANYLATE_CYCLASE_2"/>
    <property type="match status" value="1"/>
</dbReference>
<evidence type="ECO:0000256" key="4">
    <source>
        <dbReference type="ARBA" id="ARBA00022741"/>
    </source>
</evidence>
<evidence type="ECO:0000313" key="9">
    <source>
        <dbReference type="EMBL" id="PVD34048.1"/>
    </source>
</evidence>
<dbReference type="EC" id="4.6.1.2" evidence="2"/>
<dbReference type="Gene3D" id="3.30.70.1230">
    <property type="entry name" value="Nucleotide cyclase"/>
    <property type="match status" value="1"/>
</dbReference>
<evidence type="ECO:0000259" key="8">
    <source>
        <dbReference type="PROSITE" id="PS50125"/>
    </source>
</evidence>
<organism evidence="9 10">
    <name type="scientific">Pomacea canaliculata</name>
    <name type="common">Golden apple snail</name>
    <dbReference type="NCBI Taxonomy" id="400727"/>
    <lineage>
        <taxon>Eukaryota</taxon>
        <taxon>Metazoa</taxon>
        <taxon>Spiralia</taxon>
        <taxon>Lophotrochozoa</taxon>
        <taxon>Mollusca</taxon>
        <taxon>Gastropoda</taxon>
        <taxon>Caenogastropoda</taxon>
        <taxon>Architaenioglossa</taxon>
        <taxon>Ampullarioidea</taxon>
        <taxon>Ampullariidae</taxon>
        <taxon>Pomacea</taxon>
    </lineage>
</organism>
<accession>A0A2T7PKV4</accession>
<dbReference type="Gene3D" id="3.90.1520.10">
    <property type="entry name" value="H-NOX domain"/>
    <property type="match status" value="1"/>
</dbReference>
<name>A0A2T7PKV4_POMCA</name>
<dbReference type="PANTHER" id="PTHR45655">
    <property type="entry name" value="GUANYLATE CYCLASE SOLUBLE SUBUNIT BETA-2"/>
    <property type="match status" value="1"/>
</dbReference>
<dbReference type="SMART" id="SM00044">
    <property type="entry name" value="CYCc"/>
    <property type="match status" value="1"/>
</dbReference>
<dbReference type="GO" id="GO:0020037">
    <property type="term" value="F:heme binding"/>
    <property type="evidence" value="ECO:0007669"/>
    <property type="project" value="InterPro"/>
</dbReference>
<dbReference type="GO" id="GO:0019934">
    <property type="term" value="P:cGMP-mediated signaling"/>
    <property type="evidence" value="ECO:0007669"/>
    <property type="project" value="TreeGrafter"/>
</dbReference>
<dbReference type="SUPFAM" id="SSF55073">
    <property type="entry name" value="Nucleotide cyclase"/>
    <property type="match status" value="1"/>
</dbReference>
<keyword evidence="4" id="KW-0547">Nucleotide-binding</keyword>
<dbReference type="GO" id="GO:0005525">
    <property type="term" value="F:GTP binding"/>
    <property type="evidence" value="ECO:0007669"/>
    <property type="project" value="UniProtKB-KW"/>
</dbReference>
<dbReference type="InterPro" id="IPR038158">
    <property type="entry name" value="H-NOX_domain_sf"/>
</dbReference>
<dbReference type="InterPro" id="IPR042463">
    <property type="entry name" value="HNOB_dom_associated_sf"/>
</dbReference>
<dbReference type="Pfam" id="PF00211">
    <property type="entry name" value="Guanylate_cyc"/>
    <property type="match status" value="1"/>
</dbReference>
<dbReference type="InterPro" id="IPR029787">
    <property type="entry name" value="Nucleotide_cyclase"/>
</dbReference>
<dbReference type="GO" id="GO:0070482">
    <property type="term" value="P:response to oxygen levels"/>
    <property type="evidence" value="ECO:0007669"/>
    <property type="project" value="TreeGrafter"/>
</dbReference>
<dbReference type="EMBL" id="PZQS01000003">
    <property type="protein sequence ID" value="PVD34048.1"/>
    <property type="molecule type" value="Genomic_DNA"/>
</dbReference>
<dbReference type="Proteomes" id="UP000245119">
    <property type="component" value="Linkage Group LG3"/>
</dbReference>
<evidence type="ECO:0000256" key="6">
    <source>
        <dbReference type="ARBA" id="ARBA00023239"/>
    </source>
</evidence>
<comment type="caution">
    <text evidence="9">The sequence shown here is derived from an EMBL/GenBank/DDBJ whole genome shotgun (WGS) entry which is preliminary data.</text>
</comment>
<evidence type="ECO:0000256" key="2">
    <source>
        <dbReference type="ARBA" id="ARBA00012202"/>
    </source>
</evidence>
<feature type="domain" description="Guanylate cyclase" evidence="8">
    <location>
        <begin position="449"/>
        <end position="578"/>
    </location>
</feature>
<gene>
    <name evidence="9" type="ORF">C0Q70_05310</name>
</gene>
<dbReference type="PANTHER" id="PTHR45655:SF5">
    <property type="entry name" value="SOLUBLE GUANYLATE CYCLASE 89DA-RELATED"/>
    <property type="match status" value="1"/>
</dbReference>
<evidence type="ECO:0000256" key="1">
    <source>
        <dbReference type="ARBA" id="ARBA00004496"/>
    </source>
</evidence>
<proteinExistence type="predicted"/>
<dbReference type="Gene3D" id="6.10.250.780">
    <property type="match status" value="1"/>
</dbReference>
<evidence type="ECO:0000256" key="7">
    <source>
        <dbReference type="ARBA" id="ARBA00023293"/>
    </source>
</evidence>
<dbReference type="SUPFAM" id="SSF111126">
    <property type="entry name" value="Ligand-binding domain in the NO signalling and Golgi transport"/>
    <property type="match status" value="1"/>
</dbReference>
<dbReference type="OrthoDB" id="1890790at2759"/>
<keyword evidence="6" id="KW-0456">Lyase</keyword>
<protein>
    <recommendedName>
        <fullName evidence="2">guanylate cyclase</fullName>
        <ecNumber evidence="2">4.6.1.2</ecNumber>
    </recommendedName>
</protein>
<dbReference type="AlphaFoldDB" id="A0A2T7PKV4"/>
<dbReference type="STRING" id="400727.A0A2T7PKV4"/>
<keyword evidence="3" id="KW-0963">Cytoplasm</keyword>
<keyword evidence="5" id="KW-0342">GTP-binding</keyword>
<dbReference type="InterPro" id="IPR011645">
    <property type="entry name" value="HNOB_dom_associated"/>
</dbReference>
<dbReference type="Pfam" id="PF07701">
    <property type="entry name" value="HNOBA"/>
    <property type="match status" value="1"/>
</dbReference>
<dbReference type="GO" id="GO:0004383">
    <property type="term" value="F:guanylate cyclase activity"/>
    <property type="evidence" value="ECO:0007669"/>
    <property type="project" value="UniProtKB-EC"/>
</dbReference>
<evidence type="ECO:0000256" key="3">
    <source>
        <dbReference type="ARBA" id="ARBA00022490"/>
    </source>
</evidence>
<dbReference type="CDD" id="cd07302">
    <property type="entry name" value="CHD"/>
    <property type="match status" value="1"/>
</dbReference>
<dbReference type="Pfam" id="PF07700">
    <property type="entry name" value="HNOB"/>
    <property type="match status" value="1"/>
</dbReference>
<dbReference type="GO" id="GO:0008074">
    <property type="term" value="C:guanylate cyclase complex, soluble"/>
    <property type="evidence" value="ECO:0007669"/>
    <property type="project" value="TreeGrafter"/>
</dbReference>
<dbReference type="InterPro" id="IPR001054">
    <property type="entry name" value="A/G_cyclase"/>
</dbReference>
<dbReference type="InterPro" id="IPR024096">
    <property type="entry name" value="NO_sig/Golgi_transp_ligand-bd"/>
</dbReference>
<evidence type="ECO:0000256" key="5">
    <source>
        <dbReference type="ARBA" id="ARBA00023134"/>
    </source>
</evidence>
<dbReference type="Gene3D" id="3.30.450.260">
    <property type="entry name" value="Haem NO binding associated domain"/>
    <property type="match status" value="1"/>
</dbReference>
<reference evidence="9 10" key="1">
    <citation type="submission" date="2018-04" db="EMBL/GenBank/DDBJ databases">
        <title>The genome of golden apple snail Pomacea canaliculata provides insight into stress tolerance and invasive adaptation.</title>
        <authorList>
            <person name="Liu C."/>
            <person name="Liu B."/>
            <person name="Ren Y."/>
            <person name="Zhang Y."/>
            <person name="Wang H."/>
            <person name="Li S."/>
            <person name="Jiang F."/>
            <person name="Yin L."/>
            <person name="Zhang G."/>
            <person name="Qian W."/>
            <person name="Fan W."/>
        </authorList>
    </citation>
    <scope>NUCLEOTIDE SEQUENCE [LARGE SCALE GENOMIC DNA]</scope>
    <source>
        <strain evidence="9">SZHN2017</strain>
        <tissue evidence="9">Muscle</tissue>
    </source>
</reference>
<keyword evidence="10" id="KW-1185">Reference proteome</keyword>